<sequence length="306" mass="34791">MSIRILPEDQIKQAASSFQHPPLLFANPKNLYARRAKRLRQLAENHPFGDYLQFAAHLVDVQLELLETHPIANISTQLTACLSDQQGLKPLDIQTFKRSNEWRTLLLALIEKFKPYANDSVLATLEWLEKAAANELETLADHLLNERYEQVGADKAVFLWAALSLYWVQLTHQLPRHIQGENGERHRCPVCDSAPVASVIHFGDTQGLRYLHCALCESEWNMVRAKCSNCEQSGKLDYWSLDSVESPVKAESCGDCDSYLKAMYQEKDPYVEPIADDLATLFLDAEMEQKNLSRSGINPFLFQIAE</sequence>
<dbReference type="PANTHER" id="PTHR37689">
    <property type="entry name" value="PROTEIN FDHE"/>
    <property type="match status" value="1"/>
</dbReference>
<dbReference type="PATRIC" id="fig|67855.3.peg.2164"/>
<organism evidence="8 9">
    <name type="scientific">Muribacter muris</name>
    <dbReference type="NCBI Taxonomy" id="67855"/>
    <lineage>
        <taxon>Bacteria</taxon>
        <taxon>Pseudomonadati</taxon>
        <taxon>Pseudomonadota</taxon>
        <taxon>Gammaproteobacteria</taxon>
        <taxon>Pasteurellales</taxon>
        <taxon>Pasteurellaceae</taxon>
        <taxon>Muribacter</taxon>
    </lineage>
</organism>
<evidence type="ECO:0000256" key="1">
    <source>
        <dbReference type="ARBA" id="ARBA00004496"/>
    </source>
</evidence>
<dbReference type="Pfam" id="PF24860">
    <property type="entry name" value="FdhE_C"/>
    <property type="match status" value="1"/>
</dbReference>
<name>A0A0J5P4W0_9PAST</name>
<comment type="similarity">
    <text evidence="3 4">Belongs to the FdhE family.</text>
</comment>
<evidence type="ECO:0000256" key="4">
    <source>
        <dbReference type="HAMAP-Rule" id="MF_00611"/>
    </source>
</evidence>
<dbReference type="FunFam" id="3.90.1670.10:FF:000001">
    <property type="entry name" value="Protein FdhE"/>
    <property type="match status" value="1"/>
</dbReference>
<feature type="domain" description="FdhE C-terminal" evidence="7">
    <location>
        <begin position="226"/>
        <end position="301"/>
    </location>
</feature>
<dbReference type="RefSeq" id="WP_047977680.1">
    <property type="nucleotide sequence ID" value="NZ_JWIZ01000074.1"/>
</dbReference>
<dbReference type="STRING" id="67855.RO21_10215"/>
<dbReference type="PIRSF" id="PIRSF018296">
    <property type="entry name" value="Format_dh_formtn"/>
    <property type="match status" value="1"/>
</dbReference>
<evidence type="ECO:0000259" key="6">
    <source>
        <dbReference type="Pfam" id="PF24859"/>
    </source>
</evidence>
<dbReference type="SUPFAM" id="SSF144020">
    <property type="entry name" value="FdhE-like"/>
    <property type="match status" value="1"/>
</dbReference>
<accession>A0A0J5P4W0</accession>
<dbReference type="InterPro" id="IPR024064">
    <property type="entry name" value="FdhE-like_sf"/>
</dbReference>
<dbReference type="HAMAP" id="MF_00611">
    <property type="entry name" value="FdeH"/>
    <property type="match status" value="1"/>
</dbReference>
<evidence type="ECO:0000256" key="2">
    <source>
        <dbReference type="ARBA" id="ARBA00022490"/>
    </source>
</evidence>
<dbReference type="InterPro" id="IPR056774">
    <property type="entry name" value="FdhE_N"/>
</dbReference>
<dbReference type="NCBIfam" id="TIGR01562">
    <property type="entry name" value="FdhE"/>
    <property type="match status" value="1"/>
</dbReference>
<comment type="caution">
    <text evidence="8">The sequence shown here is derived from an EMBL/GenBank/DDBJ whole genome shotgun (WGS) entry which is preliminary data.</text>
</comment>
<dbReference type="GO" id="GO:0008199">
    <property type="term" value="F:ferric iron binding"/>
    <property type="evidence" value="ECO:0007669"/>
    <property type="project" value="TreeGrafter"/>
</dbReference>
<keyword evidence="2 4" id="KW-0963">Cytoplasm</keyword>
<evidence type="ECO:0000313" key="9">
    <source>
        <dbReference type="Proteomes" id="UP000036270"/>
    </source>
</evidence>
<proteinExistence type="inferred from homology"/>
<dbReference type="GO" id="GO:0005829">
    <property type="term" value="C:cytosol"/>
    <property type="evidence" value="ECO:0007669"/>
    <property type="project" value="TreeGrafter"/>
</dbReference>
<protein>
    <recommendedName>
        <fullName evidence="4">Protein FdhE homolog</fullName>
    </recommendedName>
</protein>
<evidence type="ECO:0000259" key="5">
    <source>
        <dbReference type="Pfam" id="PF04216"/>
    </source>
</evidence>
<feature type="domain" description="FdhE N-terminal" evidence="5">
    <location>
        <begin position="21"/>
        <end position="182"/>
    </location>
</feature>
<gene>
    <name evidence="4" type="primary">fdhE</name>
    <name evidence="8" type="ORF">RO21_10215</name>
</gene>
<feature type="domain" description="FdhE central" evidence="6">
    <location>
        <begin position="188"/>
        <end position="224"/>
    </location>
</feature>
<dbReference type="EMBL" id="JWIZ01000074">
    <property type="protein sequence ID" value="KMK50730.1"/>
    <property type="molecule type" value="Genomic_DNA"/>
</dbReference>
<reference evidence="8 9" key="1">
    <citation type="submission" date="2014-12" db="EMBL/GenBank/DDBJ databases">
        <title>Reclassification of Actinobacillus muris as Muribacter muris.</title>
        <authorList>
            <person name="Christensen H."/>
            <person name="Nicklas W."/>
            <person name="Bisgaard M."/>
        </authorList>
    </citation>
    <scope>NUCLEOTIDE SEQUENCE [LARGE SCALE GENOMIC DNA]</scope>
    <source>
        <strain evidence="8 9">Ackerman80-443D</strain>
    </source>
</reference>
<evidence type="ECO:0000256" key="3">
    <source>
        <dbReference type="ARBA" id="ARBA00061033"/>
    </source>
</evidence>
<dbReference type="Pfam" id="PF24859">
    <property type="entry name" value="FdhE_central"/>
    <property type="match status" value="1"/>
</dbReference>
<dbReference type="PANTHER" id="PTHR37689:SF1">
    <property type="entry name" value="PROTEIN FDHE"/>
    <property type="match status" value="1"/>
</dbReference>
<comment type="subcellular location">
    <subcellularLocation>
        <location evidence="1 4">Cytoplasm</location>
    </subcellularLocation>
</comment>
<dbReference type="InterPro" id="IPR056797">
    <property type="entry name" value="FdhE_central"/>
</dbReference>
<evidence type="ECO:0000313" key="8">
    <source>
        <dbReference type="EMBL" id="KMK50730.1"/>
    </source>
</evidence>
<dbReference type="Proteomes" id="UP000036270">
    <property type="component" value="Unassembled WGS sequence"/>
</dbReference>
<dbReference type="Pfam" id="PF04216">
    <property type="entry name" value="FdhE_N"/>
    <property type="match status" value="1"/>
</dbReference>
<keyword evidence="9" id="KW-1185">Reference proteome</keyword>
<dbReference type="AlphaFoldDB" id="A0A0J5P4W0"/>
<dbReference type="CDD" id="cd16341">
    <property type="entry name" value="FdhE"/>
    <property type="match status" value="1"/>
</dbReference>
<evidence type="ECO:0000259" key="7">
    <source>
        <dbReference type="Pfam" id="PF24860"/>
    </source>
</evidence>
<dbReference type="InterPro" id="IPR056796">
    <property type="entry name" value="FdhE_C"/>
</dbReference>
<dbReference type="Gene3D" id="3.90.1670.10">
    <property type="entry name" value="FdhE-like domain"/>
    <property type="match status" value="1"/>
</dbReference>
<dbReference type="NCBIfam" id="NF002925">
    <property type="entry name" value="PRK03564.1"/>
    <property type="match status" value="1"/>
</dbReference>
<comment type="function">
    <text evidence="4">Necessary for formate dehydrogenase activity.</text>
</comment>
<dbReference type="InterPro" id="IPR006452">
    <property type="entry name" value="Formate_DH_accessory"/>
</dbReference>
<dbReference type="GO" id="GO:0051604">
    <property type="term" value="P:protein maturation"/>
    <property type="evidence" value="ECO:0007669"/>
    <property type="project" value="TreeGrafter"/>
</dbReference>